<dbReference type="Proteomes" id="UP000193920">
    <property type="component" value="Unassembled WGS sequence"/>
</dbReference>
<comment type="caution">
    <text evidence="1">The sequence shown here is derived from an EMBL/GenBank/DDBJ whole genome shotgun (WGS) entry which is preliminary data.</text>
</comment>
<keyword evidence="2" id="KW-1185">Reference proteome</keyword>
<name>A0A1Y2BTE2_9FUNG</name>
<organism evidence="1 2">
    <name type="scientific">Neocallimastix californiae</name>
    <dbReference type="NCBI Taxonomy" id="1754190"/>
    <lineage>
        <taxon>Eukaryota</taxon>
        <taxon>Fungi</taxon>
        <taxon>Fungi incertae sedis</taxon>
        <taxon>Chytridiomycota</taxon>
        <taxon>Chytridiomycota incertae sedis</taxon>
        <taxon>Neocallimastigomycetes</taxon>
        <taxon>Neocallimastigales</taxon>
        <taxon>Neocallimastigaceae</taxon>
        <taxon>Neocallimastix</taxon>
    </lineage>
</organism>
<dbReference type="EMBL" id="MCOG01000139">
    <property type="protein sequence ID" value="ORY38028.1"/>
    <property type="molecule type" value="Genomic_DNA"/>
</dbReference>
<reference evidence="1 2" key="1">
    <citation type="submission" date="2016-08" db="EMBL/GenBank/DDBJ databases">
        <title>A Parts List for Fungal Cellulosomes Revealed by Comparative Genomics.</title>
        <authorList>
            <consortium name="DOE Joint Genome Institute"/>
            <person name="Haitjema C.H."/>
            <person name="Gilmore S.P."/>
            <person name="Henske J.K."/>
            <person name="Solomon K.V."/>
            <person name="De Groot R."/>
            <person name="Kuo A."/>
            <person name="Mondo S.J."/>
            <person name="Salamov A.A."/>
            <person name="Labutti K."/>
            <person name="Zhao Z."/>
            <person name="Chiniquy J."/>
            <person name="Barry K."/>
            <person name="Brewer H.M."/>
            <person name="Purvine S.O."/>
            <person name="Wright A.T."/>
            <person name="Boxma B."/>
            <person name="Van Alen T."/>
            <person name="Hackstein J.H."/>
            <person name="Baker S.E."/>
            <person name="Grigoriev I.V."/>
            <person name="O'Malley M.A."/>
        </authorList>
    </citation>
    <scope>NUCLEOTIDE SEQUENCE [LARGE SCALE GENOMIC DNA]</scope>
    <source>
        <strain evidence="1 2">G1</strain>
    </source>
</reference>
<accession>A0A1Y2BTE2</accession>
<evidence type="ECO:0000313" key="2">
    <source>
        <dbReference type="Proteomes" id="UP000193920"/>
    </source>
</evidence>
<dbReference type="AlphaFoldDB" id="A0A1Y2BTE2"/>
<gene>
    <name evidence="1" type="ORF">LY90DRAFT_672675</name>
</gene>
<sequence length="162" mass="19367">MSFTFKESSSYLFNKDDQEYIFNKKKLINSSAVQLCVKKHYIYIYWKLYNTHLEIQFAPTLMDFAIFKINLPKNMTDNIQFKEDKDGKLIHMFLLSNDGIIFKYSIDIKSKEIVLQNQYIIRNIQKQQLLFFKAIDQDNFVITTNLNEIFLIRKLKGINLNI</sequence>
<protein>
    <submittedName>
        <fullName evidence="1">Uncharacterized protein</fullName>
    </submittedName>
</protein>
<dbReference type="STRING" id="1754190.A0A1Y2BTE2"/>
<evidence type="ECO:0000313" key="1">
    <source>
        <dbReference type="EMBL" id="ORY38028.1"/>
    </source>
</evidence>
<proteinExistence type="predicted"/>